<keyword evidence="2" id="KW-0460">Magnesium</keyword>
<dbReference type="InterPro" id="IPR008949">
    <property type="entry name" value="Isoprenoid_synthase_dom_sf"/>
</dbReference>
<evidence type="ECO:0000313" key="3">
    <source>
        <dbReference type="EMBL" id="KLL11869.1"/>
    </source>
</evidence>
<keyword evidence="4" id="KW-1185">Reference proteome</keyword>
<evidence type="ECO:0000256" key="2">
    <source>
        <dbReference type="RuleBase" id="RU366034"/>
    </source>
</evidence>
<dbReference type="Pfam" id="PF19086">
    <property type="entry name" value="Terpene_syn_C_2"/>
    <property type="match status" value="1"/>
</dbReference>
<keyword evidence="2" id="KW-0479">Metal-binding</keyword>
<comment type="cofactor">
    <cofactor evidence="2">
        <name>Mg(2+)</name>
        <dbReference type="ChEBI" id="CHEBI:18420"/>
    </cofactor>
</comment>
<accession>A0ABR5F5A7</accession>
<comment type="caution">
    <text evidence="3">The sequence shown here is derived from an EMBL/GenBank/DDBJ whole genome shotgun (WGS) entry which is preliminary data.</text>
</comment>
<dbReference type="EMBL" id="JWIO01000010">
    <property type="protein sequence ID" value="KLL11869.1"/>
    <property type="molecule type" value="Genomic_DNA"/>
</dbReference>
<dbReference type="Gene3D" id="1.10.600.10">
    <property type="entry name" value="Farnesyl Diphosphate Synthase"/>
    <property type="match status" value="1"/>
</dbReference>
<protein>
    <recommendedName>
        <fullName evidence="2">Terpene synthase</fullName>
        <ecNumber evidence="2">4.2.3.-</ecNumber>
    </recommendedName>
</protein>
<evidence type="ECO:0000313" key="4">
    <source>
        <dbReference type="Proteomes" id="UP000035425"/>
    </source>
</evidence>
<dbReference type="PANTHER" id="PTHR35201:SF4">
    <property type="entry name" value="BETA-PINACENE SYNTHASE-RELATED"/>
    <property type="match status" value="1"/>
</dbReference>
<dbReference type="PANTHER" id="PTHR35201">
    <property type="entry name" value="TERPENE SYNTHASE"/>
    <property type="match status" value="1"/>
</dbReference>
<dbReference type="SUPFAM" id="SSF48576">
    <property type="entry name" value="Terpenoid synthases"/>
    <property type="match status" value="1"/>
</dbReference>
<keyword evidence="1 2" id="KW-0456">Lyase</keyword>
<reference evidence="3 4" key="1">
    <citation type="submission" date="2014-12" db="EMBL/GenBank/DDBJ databases">
        <title>Frankia sp. BMG5.1 draft genome.</title>
        <authorList>
            <person name="Gtari M."/>
            <person name="Ghodhbane-Gtari F."/>
            <person name="Nouioui I."/>
            <person name="Ktari A."/>
            <person name="Hezbri K."/>
            <person name="Mimouni W."/>
            <person name="Sbissi I."/>
            <person name="Ayari A."/>
            <person name="Yamanaka T."/>
            <person name="Normand P."/>
            <person name="Tisa L.S."/>
            <person name="Boudabous A."/>
        </authorList>
    </citation>
    <scope>NUCLEOTIDE SEQUENCE [LARGE SCALE GENOMIC DNA]</scope>
    <source>
        <strain evidence="3 4">BMG5.1</strain>
    </source>
</reference>
<proteinExistence type="inferred from homology"/>
<sequence>MIMETGLVATPSDALTPSAREFFLPELPRSLPFAYHPKAAQIEFASNGWVRAYLGECFATEEDLLFFLRQRNGIYGPLTVPDADEQRAVDIADWYQYVTVIDSFVSDRSALGADDTAAREIFTGVLADFRGDGDGDGDGSRGGGGPADNSAYGRAARDLWRRISPGLSPAQISRFTAALEAFLRGCATEIHAKLTDSVPDYESCLAVRLDSFGCDFIELMTEYGAAVDMSGLLPQLAEVHLHCRRQMIIINDLLSWRKEHAQDDKMTVVRVLIERDGLSLQDAVNRLCELVAHHEKAYVEARDKLLSGPLGERADVRAYLTAVDHLMGGSQEFEYLTPRYFGDGSVWDGSTSGWLDLDAPVTRFRPQPRPVAGTAGAPAAPTAAAATPAAVDAGAASGCPVPRAAAPGRPVPHAAAAGCPVPHAA</sequence>
<name>A0ABR5F5A7_9ACTN</name>
<evidence type="ECO:0000256" key="1">
    <source>
        <dbReference type="ARBA" id="ARBA00023239"/>
    </source>
</evidence>
<comment type="similarity">
    <text evidence="2">Belongs to the terpene synthase family.</text>
</comment>
<organism evidence="3 4">
    <name type="scientific">Protofrankia coriariae</name>
    <dbReference type="NCBI Taxonomy" id="1562887"/>
    <lineage>
        <taxon>Bacteria</taxon>
        <taxon>Bacillati</taxon>
        <taxon>Actinomycetota</taxon>
        <taxon>Actinomycetes</taxon>
        <taxon>Frankiales</taxon>
        <taxon>Frankiaceae</taxon>
        <taxon>Protofrankia</taxon>
    </lineage>
</organism>
<gene>
    <name evidence="3" type="ORF">FrCorBMG51_08615</name>
</gene>
<dbReference type="Proteomes" id="UP000035425">
    <property type="component" value="Unassembled WGS sequence"/>
</dbReference>
<dbReference type="EC" id="4.2.3.-" evidence="2"/>
<feature type="non-terminal residue" evidence="3">
    <location>
        <position position="425"/>
    </location>
</feature>
<dbReference type="InterPro" id="IPR034686">
    <property type="entry name" value="Terpene_cyclase-like_2"/>
</dbReference>